<keyword evidence="2" id="KW-1185">Reference proteome</keyword>
<organism evidence="1 2">
    <name type="scientific">Maribacter hydrothermalis</name>
    <dbReference type="NCBI Taxonomy" id="1836467"/>
    <lineage>
        <taxon>Bacteria</taxon>
        <taxon>Pseudomonadati</taxon>
        <taxon>Bacteroidota</taxon>
        <taxon>Flavobacteriia</taxon>
        <taxon>Flavobacteriales</taxon>
        <taxon>Flavobacteriaceae</taxon>
        <taxon>Maribacter</taxon>
    </lineage>
</organism>
<dbReference type="InterPro" id="IPR011250">
    <property type="entry name" value="OMP/PagP_B-barrel"/>
</dbReference>
<dbReference type="EMBL" id="LZFP01000008">
    <property type="protein sequence ID" value="OBR40425.1"/>
    <property type="molecule type" value="Genomic_DNA"/>
</dbReference>
<evidence type="ECO:0000313" key="1">
    <source>
        <dbReference type="EMBL" id="OBR40425.1"/>
    </source>
</evidence>
<dbReference type="AlphaFoldDB" id="A0A1B7ZC15"/>
<sequence length="205" mass="22345">MLRNEILAIIFLIVCGHTFFAQEKNRFKVGVNLGAALASDAGVLMCVEPKYNINDNNSIGLRLGVTFVLGRNINEPINSQYIIEEGLSLHETYSLVATFDRYLGKSNSRFQPFVGGGISYYKLSKLNQVSTIDNSNVNLASVTKVEGQIGLLIRSGFEFGKFRFGIAYNVIPKSKIQLSNGDIAGSVQDSYLGASIGCIFGEGKN</sequence>
<gene>
    <name evidence="1" type="ORF">A9200_16240</name>
</gene>
<dbReference type="OrthoDB" id="1161695at2"/>
<dbReference type="Gene3D" id="2.40.160.20">
    <property type="match status" value="1"/>
</dbReference>
<protein>
    <recommendedName>
        <fullName evidence="3">Outer membrane protein beta-barrel domain-containing protein</fullName>
    </recommendedName>
</protein>
<dbReference type="STRING" id="1836467.BTR34_01035"/>
<name>A0A1B7ZC15_9FLAO</name>
<accession>A0A1B7ZC15</accession>
<comment type="caution">
    <text evidence="1">The sequence shown here is derived from an EMBL/GenBank/DDBJ whole genome shotgun (WGS) entry which is preliminary data.</text>
</comment>
<dbReference type="RefSeq" id="WP_068483999.1">
    <property type="nucleotide sequence ID" value="NZ_CP018760.1"/>
</dbReference>
<evidence type="ECO:0000313" key="2">
    <source>
        <dbReference type="Proteomes" id="UP000092164"/>
    </source>
</evidence>
<dbReference type="KEGG" id="mart:BTR34_01035"/>
<proteinExistence type="predicted"/>
<reference evidence="2" key="1">
    <citation type="submission" date="2016-06" db="EMBL/GenBank/DDBJ databases">
        <authorList>
            <person name="Zhan P."/>
        </authorList>
    </citation>
    <scope>NUCLEOTIDE SEQUENCE [LARGE SCALE GENOMIC DNA]</scope>
    <source>
        <strain evidence="2">T28</strain>
    </source>
</reference>
<evidence type="ECO:0008006" key="3">
    <source>
        <dbReference type="Google" id="ProtNLM"/>
    </source>
</evidence>
<dbReference type="SUPFAM" id="SSF56925">
    <property type="entry name" value="OMPA-like"/>
    <property type="match status" value="1"/>
</dbReference>
<dbReference type="Proteomes" id="UP000092164">
    <property type="component" value="Unassembled WGS sequence"/>
</dbReference>